<evidence type="ECO:0000313" key="2">
    <source>
        <dbReference type="EMBL" id="MEE2049587.1"/>
    </source>
</evidence>
<dbReference type="Proteomes" id="UP001348641">
    <property type="component" value="Unassembled WGS sequence"/>
</dbReference>
<dbReference type="EMBL" id="JAUUCC010000005">
    <property type="protein sequence ID" value="MEE2049587.1"/>
    <property type="molecule type" value="Genomic_DNA"/>
</dbReference>
<organism evidence="2 3">
    <name type="scientific">Nocardiopsis tropica</name>
    <dbReference type="NCBI Taxonomy" id="109330"/>
    <lineage>
        <taxon>Bacteria</taxon>
        <taxon>Bacillati</taxon>
        <taxon>Actinomycetota</taxon>
        <taxon>Actinomycetes</taxon>
        <taxon>Streptosporangiales</taxon>
        <taxon>Nocardiopsidaceae</taxon>
        <taxon>Nocardiopsis</taxon>
    </lineage>
</organism>
<dbReference type="InterPro" id="IPR029068">
    <property type="entry name" value="Glyas_Bleomycin-R_OHBP_Dase"/>
</dbReference>
<protein>
    <submittedName>
        <fullName evidence="2">VOC family protein</fullName>
    </submittedName>
</protein>
<dbReference type="PANTHER" id="PTHR33993:SF10">
    <property type="entry name" value="CONSERVED PROTEIN"/>
    <property type="match status" value="1"/>
</dbReference>
<dbReference type="InterPro" id="IPR004360">
    <property type="entry name" value="Glyas_Fos-R_dOase_dom"/>
</dbReference>
<feature type="domain" description="VOC" evidence="1">
    <location>
        <begin position="137"/>
        <end position="261"/>
    </location>
</feature>
<dbReference type="Pfam" id="PF00903">
    <property type="entry name" value="Glyoxalase"/>
    <property type="match status" value="2"/>
</dbReference>
<reference evidence="2 3" key="1">
    <citation type="submission" date="2023-07" db="EMBL/GenBank/DDBJ databases">
        <authorList>
            <person name="Girao M."/>
            <person name="Carvalho M.F."/>
        </authorList>
    </citation>
    <scope>NUCLEOTIDE SEQUENCE [LARGE SCALE GENOMIC DNA]</scope>
    <source>
        <strain evidence="2 3">66/93</strain>
    </source>
</reference>
<evidence type="ECO:0000259" key="1">
    <source>
        <dbReference type="PROSITE" id="PS51819"/>
    </source>
</evidence>
<comment type="caution">
    <text evidence="2">The sequence shown here is derived from an EMBL/GenBank/DDBJ whole genome shotgun (WGS) entry which is preliminary data.</text>
</comment>
<feature type="domain" description="VOC" evidence="1">
    <location>
        <begin position="10"/>
        <end position="123"/>
    </location>
</feature>
<accession>A0ABU7KLM4</accession>
<evidence type="ECO:0000313" key="3">
    <source>
        <dbReference type="Proteomes" id="UP001348641"/>
    </source>
</evidence>
<dbReference type="CDD" id="cd07247">
    <property type="entry name" value="SgaA_N_like"/>
    <property type="match status" value="2"/>
</dbReference>
<gene>
    <name evidence="2" type="ORF">Q8A49_03660</name>
</gene>
<dbReference type="PROSITE" id="PS51819">
    <property type="entry name" value="VOC"/>
    <property type="match status" value="2"/>
</dbReference>
<name>A0ABU7KLM4_9ACTN</name>
<proteinExistence type="predicted"/>
<dbReference type="Gene3D" id="3.10.180.10">
    <property type="entry name" value="2,3-Dihydroxybiphenyl 1,2-Dioxygenase, domain 1"/>
    <property type="match status" value="2"/>
</dbReference>
<dbReference type="PANTHER" id="PTHR33993">
    <property type="entry name" value="GLYOXALASE-RELATED"/>
    <property type="match status" value="1"/>
</dbReference>
<dbReference type="RefSeq" id="WP_330156845.1">
    <property type="nucleotide sequence ID" value="NZ_BAAAJA010000014.1"/>
</dbReference>
<dbReference type="SUPFAM" id="SSF54593">
    <property type="entry name" value="Glyoxalase/Bleomycin resistance protein/Dihydroxybiphenyl dioxygenase"/>
    <property type="match status" value="2"/>
</dbReference>
<sequence>MITTDFLPGSPCWTDLSSPDVEASAAFYRELFGWQAVEGGPDSAGYRYLLLDGAAVAGLVPFMGESERPAWTVYFADPDVDDTVLTVEHLGGTLVVEPFDVLHRGRMAEFTDPQGGYAGLWQAKAFRGMEAADRPGTLCWVELWTPDGDGARDFYAELFKWSYTGFSLPGEAGTYTIVAPAGQGQDRAHGGIMPVDPAQLAATGGGADWHPVFAVENCDAAVERVRSAGGRVYTGPESTPGVGRLALCADVFGAGFVLLTPSPM</sequence>
<dbReference type="InterPro" id="IPR037523">
    <property type="entry name" value="VOC_core"/>
</dbReference>
<dbReference type="InterPro" id="IPR052164">
    <property type="entry name" value="Anthracycline_SecMetBiosynth"/>
</dbReference>